<dbReference type="RefSeq" id="WP_175454878.1">
    <property type="nucleotide sequence ID" value="NZ_CP119563.1"/>
</dbReference>
<sequence>MCPAPQPCPSPFTAPAAMEGRRAAAAHRKPILTGCADPEFFSEGVPLARLMPDPEA</sequence>
<dbReference type="AlphaFoldDB" id="A0A1G7KLQ0"/>
<evidence type="ECO:0000313" key="2">
    <source>
        <dbReference type="Proteomes" id="UP000183812"/>
    </source>
</evidence>
<protein>
    <submittedName>
        <fullName evidence="1">Uncharacterized protein</fullName>
    </submittedName>
</protein>
<name>A0A1G7KLQ0_RHOCA</name>
<reference evidence="1 2" key="1">
    <citation type="submission" date="2016-10" db="EMBL/GenBank/DDBJ databases">
        <authorList>
            <person name="de Groot N.N."/>
        </authorList>
    </citation>
    <scope>NUCLEOTIDE SEQUENCE [LARGE SCALE GENOMIC DNA]</scope>
    <source>
        <strain evidence="2">DSM 938 / 37b4</strain>
    </source>
</reference>
<evidence type="ECO:0000313" key="1">
    <source>
        <dbReference type="EMBL" id="SDF38173.1"/>
    </source>
</evidence>
<proteinExistence type="predicted"/>
<dbReference type="Proteomes" id="UP000183812">
    <property type="component" value="Unassembled WGS sequence"/>
</dbReference>
<accession>A0A1G7KLQ0</accession>
<organism evidence="1 2">
    <name type="scientific">Rhodobacter capsulatus</name>
    <name type="common">Rhodopseudomonas capsulata</name>
    <dbReference type="NCBI Taxonomy" id="1061"/>
    <lineage>
        <taxon>Bacteria</taxon>
        <taxon>Pseudomonadati</taxon>
        <taxon>Pseudomonadota</taxon>
        <taxon>Alphaproteobacteria</taxon>
        <taxon>Rhodobacterales</taxon>
        <taxon>Rhodobacter group</taxon>
        <taxon>Rhodobacter</taxon>
    </lineage>
</organism>
<gene>
    <name evidence="1" type="ORF">SAMN04244550_02145</name>
</gene>
<dbReference type="EMBL" id="FNAY01000010">
    <property type="protein sequence ID" value="SDF38173.1"/>
    <property type="molecule type" value="Genomic_DNA"/>
</dbReference>